<comment type="caution">
    <text evidence="1">The sequence shown here is derived from an EMBL/GenBank/DDBJ whole genome shotgun (WGS) entry which is preliminary data.</text>
</comment>
<dbReference type="AlphaFoldDB" id="A0A931G6C1"/>
<protein>
    <submittedName>
        <fullName evidence="1">Uncharacterized protein</fullName>
    </submittedName>
</protein>
<gene>
    <name evidence="1" type="ORF">I4J89_37145</name>
</gene>
<dbReference type="RefSeq" id="WP_196418859.1">
    <property type="nucleotide sequence ID" value="NZ_JADQTO010000024.1"/>
</dbReference>
<proteinExistence type="predicted"/>
<organism evidence="1 2">
    <name type="scientific">Actinoplanes aureus</name>
    <dbReference type="NCBI Taxonomy" id="2792083"/>
    <lineage>
        <taxon>Bacteria</taxon>
        <taxon>Bacillati</taxon>
        <taxon>Actinomycetota</taxon>
        <taxon>Actinomycetes</taxon>
        <taxon>Micromonosporales</taxon>
        <taxon>Micromonosporaceae</taxon>
        <taxon>Actinoplanes</taxon>
    </lineage>
</organism>
<reference evidence="1" key="1">
    <citation type="submission" date="2020-11" db="EMBL/GenBank/DDBJ databases">
        <title>Isolation and identification of active actinomycetes.</title>
        <authorList>
            <person name="Sun X."/>
        </authorList>
    </citation>
    <scope>NUCLEOTIDE SEQUENCE</scope>
    <source>
        <strain evidence="1">NEAU-A11</strain>
    </source>
</reference>
<dbReference type="EMBL" id="JADQTO010000024">
    <property type="protein sequence ID" value="MBG0567089.1"/>
    <property type="molecule type" value="Genomic_DNA"/>
</dbReference>
<accession>A0A931G6C1</accession>
<evidence type="ECO:0000313" key="1">
    <source>
        <dbReference type="EMBL" id="MBG0567089.1"/>
    </source>
</evidence>
<sequence>MLHIIGAEAVLVTALGAVLAAVAVVPAVAGLALAVRDKNPQVLIVLPWWPESPAPASSSR</sequence>
<dbReference type="Proteomes" id="UP000598146">
    <property type="component" value="Unassembled WGS sequence"/>
</dbReference>
<keyword evidence="2" id="KW-1185">Reference proteome</keyword>
<name>A0A931G6C1_9ACTN</name>
<evidence type="ECO:0000313" key="2">
    <source>
        <dbReference type="Proteomes" id="UP000598146"/>
    </source>
</evidence>